<dbReference type="EMBL" id="CAUYUJ010000425">
    <property type="protein sequence ID" value="CAK0790458.1"/>
    <property type="molecule type" value="Genomic_DNA"/>
</dbReference>
<name>A0ABN9PEI6_9DINO</name>
<protein>
    <submittedName>
        <fullName evidence="2">Uncharacterized protein</fullName>
    </submittedName>
</protein>
<keyword evidence="3" id="KW-1185">Reference proteome</keyword>
<accession>A0ABN9PEI6</accession>
<sequence>MPPRFRPSPCGAQTFHGQPKYCSLQRMQEVGHQVRSIAEELEAERHARQENSEHLLAGLDVEIRKARETLQASQRQRFQTEGENMRLVEDISAELEGLLRQENSQREAVQGKLLSLLEEICSRIENSFCGGQADLPGLRQMRRLSAASADLHDAREQVSEVRRRLGGFEPHSQPFVQTSFAPSLAEPVASRQRP</sequence>
<dbReference type="PANTHER" id="PTHR37027:SF2">
    <property type="entry name" value="CHROMOSOME UNDETERMINED SCAFFOLD_148, WHOLE GENOME SHOTGUN SEQUENCE"/>
    <property type="match status" value="1"/>
</dbReference>
<dbReference type="Proteomes" id="UP001189429">
    <property type="component" value="Unassembled WGS sequence"/>
</dbReference>
<reference evidence="2" key="1">
    <citation type="submission" date="2023-10" db="EMBL/GenBank/DDBJ databases">
        <authorList>
            <person name="Chen Y."/>
            <person name="Shah S."/>
            <person name="Dougan E. K."/>
            <person name="Thang M."/>
            <person name="Chan C."/>
        </authorList>
    </citation>
    <scope>NUCLEOTIDE SEQUENCE [LARGE SCALE GENOMIC DNA]</scope>
</reference>
<evidence type="ECO:0000256" key="1">
    <source>
        <dbReference type="SAM" id="MobiDB-lite"/>
    </source>
</evidence>
<evidence type="ECO:0000313" key="3">
    <source>
        <dbReference type="Proteomes" id="UP001189429"/>
    </source>
</evidence>
<feature type="region of interest" description="Disordered" evidence="1">
    <location>
        <begin position="166"/>
        <end position="194"/>
    </location>
</feature>
<comment type="caution">
    <text evidence="2">The sequence shown here is derived from an EMBL/GenBank/DDBJ whole genome shotgun (WGS) entry which is preliminary data.</text>
</comment>
<organism evidence="2 3">
    <name type="scientific">Prorocentrum cordatum</name>
    <dbReference type="NCBI Taxonomy" id="2364126"/>
    <lineage>
        <taxon>Eukaryota</taxon>
        <taxon>Sar</taxon>
        <taxon>Alveolata</taxon>
        <taxon>Dinophyceae</taxon>
        <taxon>Prorocentrales</taxon>
        <taxon>Prorocentraceae</taxon>
        <taxon>Prorocentrum</taxon>
    </lineage>
</organism>
<dbReference type="InterPro" id="IPR038835">
    <property type="entry name" value="Giardin_beta-like"/>
</dbReference>
<proteinExistence type="predicted"/>
<gene>
    <name evidence="2" type="ORF">PCOR1329_LOCUS1725</name>
</gene>
<evidence type="ECO:0000313" key="2">
    <source>
        <dbReference type="EMBL" id="CAK0790458.1"/>
    </source>
</evidence>
<dbReference type="PANTHER" id="PTHR37027">
    <property type="entry name" value="KDE4"/>
    <property type="match status" value="1"/>
</dbReference>